<protein>
    <submittedName>
        <fullName evidence="1">Uncharacterized protein</fullName>
    </submittedName>
</protein>
<name>A0A0F9CAT0_9ZZZZ</name>
<sequence length="72" mass="7852">MVDSAWYVQADVKLELEIASGDTADDAYLDDKGQKINRFIDNLISPHITTLPITASLSEAFCPKVLGNLEIG</sequence>
<proteinExistence type="predicted"/>
<dbReference type="EMBL" id="LAZR01034123">
    <property type="protein sequence ID" value="KKL46194.1"/>
    <property type="molecule type" value="Genomic_DNA"/>
</dbReference>
<accession>A0A0F9CAT0</accession>
<organism evidence="1">
    <name type="scientific">marine sediment metagenome</name>
    <dbReference type="NCBI Taxonomy" id="412755"/>
    <lineage>
        <taxon>unclassified sequences</taxon>
        <taxon>metagenomes</taxon>
        <taxon>ecological metagenomes</taxon>
    </lineage>
</organism>
<evidence type="ECO:0000313" key="1">
    <source>
        <dbReference type="EMBL" id="KKL46194.1"/>
    </source>
</evidence>
<comment type="caution">
    <text evidence="1">The sequence shown here is derived from an EMBL/GenBank/DDBJ whole genome shotgun (WGS) entry which is preliminary data.</text>
</comment>
<dbReference type="AlphaFoldDB" id="A0A0F9CAT0"/>
<reference evidence="1" key="1">
    <citation type="journal article" date="2015" name="Nature">
        <title>Complex archaea that bridge the gap between prokaryotes and eukaryotes.</title>
        <authorList>
            <person name="Spang A."/>
            <person name="Saw J.H."/>
            <person name="Jorgensen S.L."/>
            <person name="Zaremba-Niedzwiedzka K."/>
            <person name="Martijn J."/>
            <person name="Lind A.E."/>
            <person name="van Eijk R."/>
            <person name="Schleper C."/>
            <person name="Guy L."/>
            <person name="Ettema T.J."/>
        </authorList>
    </citation>
    <scope>NUCLEOTIDE SEQUENCE</scope>
</reference>
<gene>
    <name evidence="1" type="ORF">LCGC14_2348010</name>
</gene>